<dbReference type="AlphaFoldDB" id="A0A7I7YPM4"/>
<evidence type="ECO:0000313" key="3">
    <source>
        <dbReference type="Proteomes" id="UP000467105"/>
    </source>
</evidence>
<accession>A0A7I7YPM4</accession>
<dbReference type="EMBL" id="AP022614">
    <property type="protein sequence ID" value="BBZ43237.1"/>
    <property type="molecule type" value="Genomic_DNA"/>
</dbReference>
<organism evidence="2 3">
    <name type="scientific">Mycobacterium parmense</name>
    <dbReference type="NCBI Taxonomy" id="185642"/>
    <lineage>
        <taxon>Bacteria</taxon>
        <taxon>Bacillati</taxon>
        <taxon>Actinomycetota</taxon>
        <taxon>Actinomycetes</taxon>
        <taxon>Mycobacteriales</taxon>
        <taxon>Mycobacteriaceae</taxon>
        <taxon>Mycobacterium</taxon>
        <taxon>Mycobacterium simiae complex</taxon>
    </lineage>
</organism>
<keyword evidence="1" id="KW-0812">Transmembrane</keyword>
<feature type="transmembrane region" description="Helical" evidence="1">
    <location>
        <begin position="120"/>
        <end position="145"/>
    </location>
</feature>
<gene>
    <name evidence="2" type="ORF">MPRM_05180</name>
</gene>
<keyword evidence="3" id="KW-1185">Reference proteome</keyword>
<keyword evidence="1" id="KW-0472">Membrane</keyword>
<evidence type="ECO:0000256" key="1">
    <source>
        <dbReference type="SAM" id="Phobius"/>
    </source>
</evidence>
<name>A0A7I7YPM4_9MYCO</name>
<evidence type="ECO:0000313" key="2">
    <source>
        <dbReference type="EMBL" id="BBZ43237.1"/>
    </source>
</evidence>
<dbReference type="Proteomes" id="UP000467105">
    <property type="component" value="Chromosome"/>
</dbReference>
<protein>
    <recommendedName>
        <fullName evidence="4">DUF4386 domain-containing protein</fullName>
    </recommendedName>
</protein>
<sequence>MLLSAISLGLLVGGLAVAVAVGGVMPLPYGPMPAVVAYVRAHPAAVHTVATAMFASSVPLAIYAATIGARLRQLGVTAPGATIALTGGTLAAGALGLAGLVAWTLSRPDVSADAALVRALYFLVFLVGGPGHIVALGLLVAGMAVPSLVLRLTPKSLAWAGLAIAVLAELTTFVLIWPRLGIILPVARISALTWLVVAGAALPLRRNDIRRPAAVTAPR</sequence>
<feature type="transmembrane region" description="Helical" evidence="1">
    <location>
        <begin position="182"/>
        <end position="202"/>
    </location>
</feature>
<reference evidence="2 3" key="1">
    <citation type="journal article" date="2019" name="Emerg. Microbes Infect.">
        <title>Comprehensive subspecies identification of 175 nontuberculous mycobacteria species based on 7547 genomic profiles.</title>
        <authorList>
            <person name="Matsumoto Y."/>
            <person name="Kinjo T."/>
            <person name="Motooka D."/>
            <person name="Nabeya D."/>
            <person name="Jung N."/>
            <person name="Uechi K."/>
            <person name="Horii T."/>
            <person name="Iida T."/>
            <person name="Fujita J."/>
            <person name="Nakamura S."/>
        </authorList>
    </citation>
    <scope>NUCLEOTIDE SEQUENCE [LARGE SCALE GENOMIC DNA]</scope>
    <source>
        <strain evidence="2 3">JCM 14742</strain>
    </source>
</reference>
<feature type="transmembrane region" description="Helical" evidence="1">
    <location>
        <begin position="44"/>
        <end position="69"/>
    </location>
</feature>
<evidence type="ECO:0008006" key="4">
    <source>
        <dbReference type="Google" id="ProtNLM"/>
    </source>
</evidence>
<feature type="transmembrane region" description="Helical" evidence="1">
    <location>
        <begin position="81"/>
        <end position="105"/>
    </location>
</feature>
<proteinExistence type="predicted"/>
<keyword evidence="1" id="KW-1133">Transmembrane helix</keyword>
<feature type="transmembrane region" description="Helical" evidence="1">
    <location>
        <begin position="157"/>
        <end position="176"/>
    </location>
</feature>